<evidence type="ECO:0000313" key="3">
    <source>
        <dbReference type="Proteomes" id="UP000265703"/>
    </source>
</evidence>
<dbReference type="Proteomes" id="UP000265703">
    <property type="component" value="Unassembled WGS sequence"/>
</dbReference>
<name>A0A397TR37_9GLOM</name>
<protein>
    <submittedName>
        <fullName evidence="2">Mitochondrial F1-F0 ATP synthase subunit F of fungi-domain-containing protein</fullName>
    </submittedName>
</protein>
<proteinExistence type="predicted"/>
<keyword evidence="1" id="KW-0472">Membrane</keyword>
<dbReference type="PANTHER" id="PTHR28161">
    <property type="entry name" value="ATP SYNTHASE SUBUNIT F, MITOCHONDRIAL"/>
    <property type="match status" value="1"/>
</dbReference>
<dbReference type="Pfam" id="PF10791">
    <property type="entry name" value="F1F0-ATPsyn_F"/>
    <property type="match status" value="1"/>
</dbReference>
<dbReference type="PANTHER" id="PTHR28161:SF1">
    <property type="entry name" value="ATP SYNTHASE SUBUNIT F, MITOCHONDRIAL"/>
    <property type="match status" value="1"/>
</dbReference>
<dbReference type="InterPro" id="IPR019727">
    <property type="entry name" value="ATP_synth_F0_fsu_mt_fun"/>
</dbReference>
<dbReference type="AlphaFoldDB" id="A0A397TR37"/>
<reference evidence="2 3" key="1">
    <citation type="submission" date="2018-06" db="EMBL/GenBank/DDBJ databases">
        <title>Comparative genomics reveals the genomic features of Rhizophagus irregularis, R. cerebriforme, R. diaphanum and Gigaspora rosea, and their symbiotic lifestyle signature.</title>
        <authorList>
            <person name="Morin E."/>
            <person name="San Clemente H."/>
            <person name="Chen E.C.H."/>
            <person name="De La Providencia I."/>
            <person name="Hainaut M."/>
            <person name="Kuo A."/>
            <person name="Kohler A."/>
            <person name="Murat C."/>
            <person name="Tang N."/>
            <person name="Roy S."/>
            <person name="Loubradou J."/>
            <person name="Henrissat B."/>
            <person name="Grigoriev I.V."/>
            <person name="Corradi N."/>
            <person name="Roux C."/>
            <person name="Martin F.M."/>
        </authorList>
    </citation>
    <scope>NUCLEOTIDE SEQUENCE [LARGE SCALE GENOMIC DNA]</scope>
    <source>
        <strain evidence="2 3">DAOM 227022</strain>
    </source>
</reference>
<sequence>MLLYDFYNFNLVQRSTIKSNITLFFSLSFHISFRKMSSIKSLLPPKISVSGVTGASGSTAALSDLYSKLPKGPAPKVQPQGFLGRYYARYIATSSPAPILHVSLAIGLIGYTVNYHFHLKYHKKREHH</sequence>
<keyword evidence="3" id="KW-1185">Reference proteome</keyword>
<gene>
    <name evidence="2" type="ORF">C1645_752631</name>
</gene>
<dbReference type="GO" id="GO:0046933">
    <property type="term" value="F:proton-transporting ATP synthase activity, rotational mechanism"/>
    <property type="evidence" value="ECO:0007669"/>
    <property type="project" value="TreeGrafter"/>
</dbReference>
<comment type="caution">
    <text evidence="2">The sequence shown here is derived from an EMBL/GenBank/DDBJ whole genome shotgun (WGS) entry which is preliminary data.</text>
</comment>
<feature type="transmembrane region" description="Helical" evidence="1">
    <location>
        <begin position="99"/>
        <end position="117"/>
    </location>
</feature>
<organism evidence="2 3">
    <name type="scientific">Glomus cerebriforme</name>
    <dbReference type="NCBI Taxonomy" id="658196"/>
    <lineage>
        <taxon>Eukaryota</taxon>
        <taxon>Fungi</taxon>
        <taxon>Fungi incertae sedis</taxon>
        <taxon>Mucoromycota</taxon>
        <taxon>Glomeromycotina</taxon>
        <taxon>Glomeromycetes</taxon>
        <taxon>Glomerales</taxon>
        <taxon>Glomeraceae</taxon>
        <taxon>Glomus</taxon>
    </lineage>
</organism>
<dbReference type="OrthoDB" id="5561579at2759"/>
<keyword evidence="1" id="KW-0812">Transmembrane</keyword>
<evidence type="ECO:0000256" key="1">
    <source>
        <dbReference type="SAM" id="Phobius"/>
    </source>
</evidence>
<dbReference type="STRING" id="658196.A0A397TR37"/>
<accession>A0A397TR37</accession>
<evidence type="ECO:0000313" key="2">
    <source>
        <dbReference type="EMBL" id="RIA97334.1"/>
    </source>
</evidence>
<dbReference type="EMBL" id="QKYT01000031">
    <property type="protein sequence ID" value="RIA97334.1"/>
    <property type="molecule type" value="Genomic_DNA"/>
</dbReference>
<keyword evidence="1" id="KW-1133">Transmembrane helix</keyword>